<organism evidence="2 3">
    <name type="scientific">Silvibacterium bohemicum</name>
    <dbReference type="NCBI Taxonomy" id="1577686"/>
    <lineage>
        <taxon>Bacteria</taxon>
        <taxon>Pseudomonadati</taxon>
        <taxon>Acidobacteriota</taxon>
        <taxon>Terriglobia</taxon>
        <taxon>Terriglobales</taxon>
        <taxon>Acidobacteriaceae</taxon>
        <taxon>Silvibacterium</taxon>
    </lineage>
</organism>
<proteinExistence type="predicted"/>
<reference evidence="2 3" key="1">
    <citation type="submission" date="2020-08" db="EMBL/GenBank/DDBJ databases">
        <title>Genomic Encyclopedia of Type Strains, Phase IV (KMG-IV): sequencing the most valuable type-strain genomes for metagenomic binning, comparative biology and taxonomic classification.</title>
        <authorList>
            <person name="Goeker M."/>
        </authorList>
    </citation>
    <scope>NUCLEOTIDE SEQUENCE [LARGE SCALE GENOMIC DNA]</scope>
    <source>
        <strain evidence="2 3">DSM 103733</strain>
    </source>
</reference>
<keyword evidence="3" id="KW-1185">Reference proteome</keyword>
<dbReference type="Proteomes" id="UP000538666">
    <property type="component" value="Unassembled WGS sequence"/>
</dbReference>
<feature type="transmembrane region" description="Helical" evidence="1">
    <location>
        <begin position="21"/>
        <end position="42"/>
    </location>
</feature>
<evidence type="ECO:0000256" key="1">
    <source>
        <dbReference type="SAM" id="Phobius"/>
    </source>
</evidence>
<feature type="transmembrane region" description="Helical" evidence="1">
    <location>
        <begin position="48"/>
        <end position="70"/>
    </location>
</feature>
<evidence type="ECO:0000313" key="3">
    <source>
        <dbReference type="Proteomes" id="UP000538666"/>
    </source>
</evidence>
<protein>
    <submittedName>
        <fullName evidence="2">Uncharacterized protein</fullName>
    </submittedName>
</protein>
<dbReference type="RefSeq" id="WP_050062329.1">
    <property type="nucleotide sequence ID" value="NZ_JACHEK010000002.1"/>
</dbReference>
<keyword evidence="1" id="KW-1133">Transmembrane helix</keyword>
<dbReference type="EMBL" id="JACHEK010000002">
    <property type="protein sequence ID" value="MBB6143456.1"/>
    <property type="molecule type" value="Genomic_DNA"/>
</dbReference>
<keyword evidence="1" id="KW-0812">Transmembrane</keyword>
<accession>A0A841JQ43</accession>
<comment type="caution">
    <text evidence="2">The sequence shown here is derived from an EMBL/GenBank/DDBJ whole genome shotgun (WGS) entry which is preliminary data.</text>
</comment>
<name>A0A841JQ43_9BACT</name>
<gene>
    <name evidence="2" type="ORF">HNQ77_001400</name>
</gene>
<keyword evidence="1" id="KW-0472">Membrane</keyword>
<dbReference type="AlphaFoldDB" id="A0A841JQ43"/>
<evidence type="ECO:0000313" key="2">
    <source>
        <dbReference type="EMBL" id="MBB6143456.1"/>
    </source>
</evidence>
<sequence length="254" mass="28131">MLKIQRLKDAIDWVIRLQGAYAIFAAIVAGGAGTAVRAILNYHTHLPALWITPIWLLSAALVLLTLLFLASGIWRNGENPAFDFVISTIIWIYNAEKDMTVFYIGARILNRGGPSITLSWSATYKLGPTSEPMKPFYLVGPTVLTIGEERLTIENDDLLNVKTSEKAIERGGAVYGRLVFAVPGNRDAQIKSLQHQIEVCVHDYLSIPYTAIYVPSSVPSVGLIRHPHEKGEFIKKQEVEGENAKLLTTSKEQT</sequence>